<name>A0AAD9LUS1_9STRA</name>
<feature type="compositionally biased region" description="Polar residues" evidence="2">
    <location>
        <begin position="403"/>
        <end position="420"/>
    </location>
</feature>
<dbReference type="Proteomes" id="UP001259832">
    <property type="component" value="Unassembled WGS sequence"/>
</dbReference>
<keyword evidence="4" id="KW-1185">Reference proteome</keyword>
<feature type="compositionally biased region" description="Low complexity" evidence="2">
    <location>
        <begin position="448"/>
        <end position="465"/>
    </location>
</feature>
<evidence type="ECO:0000256" key="1">
    <source>
        <dbReference type="SAM" id="Coils"/>
    </source>
</evidence>
<feature type="region of interest" description="Disordered" evidence="2">
    <location>
        <begin position="342"/>
        <end position="384"/>
    </location>
</feature>
<evidence type="ECO:0000313" key="3">
    <source>
        <dbReference type="EMBL" id="KAK1947632.1"/>
    </source>
</evidence>
<feature type="region of interest" description="Disordered" evidence="2">
    <location>
        <begin position="520"/>
        <end position="581"/>
    </location>
</feature>
<feature type="coiled-coil region" evidence="1">
    <location>
        <begin position="871"/>
        <end position="898"/>
    </location>
</feature>
<feature type="region of interest" description="Disordered" evidence="2">
    <location>
        <begin position="1"/>
        <end position="37"/>
    </location>
</feature>
<dbReference type="EMBL" id="JASMQC010000002">
    <property type="protein sequence ID" value="KAK1947632.1"/>
    <property type="molecule type" value="Genomic_DNA"/>
</dbReference>
<reference evidence="3" key="1">
    <citation type="submission" date="2023-08" db="EMBL/GenBank/DDBJ databases">
        <title>Reference Genome Resource for the Citrus Pathogen Phytophthora citrophthora.</title>
        <authorList>
            <person name="Moller H."/>
            <person name="Coetzee B."/>
            <person name="Rose L.J."/>
            <person name="Van Niekerk J.M."/>
        </authorList>
    </citation>
    <scope>NUCLEOTIDE SEQUENCE</scope>
    <source>
        <strain evidence="3">STE-U-9442</strain>
    </source>
</reference>
<proteinExistence type="predicted"/>
<evidence type="ECO:0000313" key="4">
    <source>
        <dbReference type="Proteomes" id="UP001259832"/>
    </source>
</evidence>
<feature type="compositionally biased region" description="Polar residues" evidence="2">
    <location>
        <begin position="817"/>
        <end position="834"/>
    </location>
</feature>
<keyword evidence="1" id="KW-0175">Coiled coil</keyword>
<feature type="region of interest" description="Disordered" evidence="2">
    <location>
        <begin position="400"/>
        <end position="468"/>
    </location>
</feature>
<feature type="region of interest" description="Disordered" evidence="2">
    <location>
        <begin position="103"/>
        <end position="167"/>
    </location>
</feature>
<feature type="compositionally biased region" description="Low complexity" evidence="2">
    <location>
        <begin position="7"/>
        <end position="37"/>
    </location>
</feature>
<organism evidence="3 4">
    <name type="scientific">Phytophthora citrophthora</name>
    <dbReference type="NCBI Taxonomy" id="4793"/>
    <lineage>
        <taxon>Eukaryota</taxon>
        <taxon>Sar</taxon>
        <taxon>Stramenopiles</taxon>
        <taxon>Oomycota</taxon>
        <taxon>Peronosporomycetes</taxon>
        <taxon>Peronosporales</taxon>
        <taxon>Peronosporaceae</taxon>
        <taxon>Phytophthora</taxon>
    </lineage>
</organism>
<accession>A0AAD9LUS1</accession>
<feature type="region of interest" description="Disordered" evidence="2">
    <location>
        <begin position="814"/>
        <end position="857"/>
    </location>
</feature>
<sequence length="936" mass="102686">MITRVHSTMNSPTPTSPSALADAQASPAASAAGTTTSAVLTSTAVSSGSTEKLSVVKYHALHQEKHAKKKSSSLAGIKHPAVSLKELFGEDFEEDIVDYDDVEEGELEGKTPAPVSSSEDTPDPPLGSRRPRDEVPDASSSKRPRSDEEASPMLRALTAPRTDPPVRAPWMPTEAQIHDRFGASSPPNPILLYSCNSINDDDVAKEVDFESETQRRDYYIGLFHELRYFAAKKTSRKSKVPEWQALCQSWNAFVDNFNKDPKAYRERVVATRDRFYTYTSRGKCERLHDQSMEAGIPCAVPFGTFCPCCPPGAARLSESDLTGYTLTRVPDHIKELRARLEPREAPSAVVDRSTPRAGLNPASYGGLRTPSPFPERPPSGRSAAPTYLAGEEILSNEYENEPLESSFSYEPRSAPQSSGSLHARRATAAEGAETLPPYGQRYDHDDPGTTTSAVPTSTAASSGSTEKLSITKYHALLKEKHAKKMSSSLAGIKHTAVPLQDIFGDDYENIVDYDDVKEGELEGKTPAPVSSSEDTPDPPLGSRRPRDEVPDASSSKRPRSDEEASPMLRALTAPRTDPPVRAPWMPTEAQIHDRFGASSPPSPILLYSCNSINDDDVAKEVDFESETQRRDYYIGLFHELRYFAAKKTSRKSKVPEWQALCQSWNAFVDNFNKDPKAYRERVVATRDRFYTYTSRGKCERLHDQSMEAGIPCAVPFGTFCPCCPPGAVRLSESDLTGYTLTRVPDHIKELRARLEPREAPSAVADRSTPRAGLNPASYGGLRTPSPFPERPPSGRSAAPTYLAGEEILSNEYENEPLESSFSYEPRSAPQSSGSLHARRATAAEGAETLPPYGQRYDHDDRALHDRVAALEQSQSAEIAALKQEVRVLRAEVGQAAQTASNLSSGLGTRVNRLIDRVDGLEKAFQASRTPLSDYQP</sequence>
<dbReference type="AlphaFoldDB" id="A0AAD9LUS1"/>
<evidence type="ECO:0000256" key="2">
    <source>
        <dbReference type="SAM" id="MobiDB-lite"/>
    </source>
</evidence>
<feature type="region of interest" description="Disordered" evidence="2">
    <location>
        <begin position="753"/>
        <end position="798"/>
    </location>
</feature>
<protein>
    <submittedName>
        <fullName evidence="3">Uncharacterized protein</fullName>
    </submittedName>
</protein>
<gene>
    <name evidence="3" type="ORF">P3T76_001642</name>
</gene>
<comment type="caution">
    <text evidence="3">The sequence shown here is derived from an EMBL/GenBank/DDBJ whole genome shotgun (WGS) entry which is preliminary data.</text>
</comment>